<sequence length="178" mass="20044">MSLAVFEDVARAHFCNPPATWQITPSHDDGWWNVVDNHGAVLDRCPSKARAEQCRCNGPAATRWYQRTDWYLGYDPHGRSLTGSQRLIIADITELIAAASHAFRQARTVRPARFVDQGADDDRIWAVALLPTGRYQVHGDYFHTYDATELDFLDQEAITDLAADLRDLLDGERQGCAL</sequence>
<gene>
    <name evidence="1" type="ORF">LAUMK142_04940</name>
</gene>
<dbReference type="EMBL" id="UPHU01000001">
    <property type="protein sequence ID" value="VBA55060.1"/>
    <property type="molecule type" value="Genomic_DNA"/>
</dbReference>
<proteinExistence type="predicted"/>
<reference evidence="1 2" key="1">
    <citation type="submission" date="2018-09" db="EMBL/GenBank/DDBJ databases">
        <authorList>
            <person name="Tagini F."/>
        </authorList>
    </citation>
    <scope>NUCLEOTIDE SEQUENCE [LARGE SCALE GENOMIC DNA]</scope>
    <source>
        <strain evidence="1 2">MK142</strain>
    </source>
</reference>
<accession>A0A498R0H5</accession>
<dbReference type="OrthoDB" id="4751034at2"/>
<keyword evidence="2" id="KW-1185">Reference proteome</keyword>
<name>A0A498R0H5_9MYCO</name>
<protein>
    <submittedName>
        <fullName evidence="1">Uncharacterized protein</fullName>
    </submittedName>
</protein>
<dbReference type="AlphaFoldDB" id="A0A498R0H5"/>
<dbReference type="Proteomes" id="UP000268285">
    <property type="component" value="Unassembled WGS sequence"/>
</dbReference>
<dbReference type="RefSeq" id="WP_122502568.1">
    <property type="nucleotide sequence ID" value="NZ_JAIENV010000140.1"/>
</dbReference>
<evidence type="ECO:0000313" key="1">
    <source>
        <dbReference type="EMBL" id="VBA55060.1"/>
    </source>
</evidence>
<organism evidence="1 2">
    <name type="scientific">Mycobacterium pseudokansasii</name>
    <dbReference type="NCBI Taxonomy" id="2341080"/>
    <lineage>
        <taxon>Bacteria</taxon>
        <taxon>Bacillati</taxon>
        <taxon>Actinomycetota</taxon>
        <taxon>Actinomycetes</taxon>
        <taxon>Mycobacteriales</taxon>
        <taxon>Mycobacteriaceae</taxon>
        <taxon>Mycobacterium</taxon>
    </lineage>
</organism>
<evidence type="ECO:0000313" key="2">
    <source>
        <dbReference type="Proteomes" id="UP000268285"/>
    </source>
</evidence>